<dbReference type="PANTHER" id="PTHR32285:SF324">
    <property type="entry name" value="PROTEIN TRICHOME BIREFRINGENCE-LIKE 25"/>
    <property type="match status" value="1"/>
</dbReference>
<name>A0AAN9J5T4_CLITE</name>
<feature type="domain" description="Trichome birefringence-like N-terminal" evidence="9">
    <location>
        <begin position="120"/>
        <end position="173"/>
    </location>
</feature>
<evidence type="ECO:0000313" key="10">
    <source>
        <dbReference type="EMBL" id="KAK7292785.1"/>
    </source>
</evidence>
<evidence type="ECO:0000256" key="4">
    <source>
        <dbReference type="ARBA" id="ARBA00022968"/>
    </source>
</evidence>
<accession>A0AAN9J5T4</accession>
<comment type="caution">
    <text evidence="10">The sequence shown here is derived from an EMBL/GenBank/DDBJ whole genome shotgun (WGS) entry which is preliminary data.</text>
</comment>
<evidence type="ECO:0000256" key="5">
    <source>
        <dbReference type="ARBA" id="ARBA00022989"/>
    </source>
</evidence>
<dbReference type="InterPro" id="IPR025846">
    <property type="entry name" value="TBL_N"/>
</dbReference>
<keyword evidence="3" id="KW-0812">Transmembrane</keyword>
<dbReference type="Proteomes" id="UP001359559">
    <property type="component" value="Unassembled WGS sequence"/>
</dbReference>
<dbReference type="Pfam" id="PF14416">
    <property type="entry name" value="PMR5N"/>
    <property type="match status" value="1"/>
</dbReference>
<keyword evidence="5" id="KW-1133">Transmembrane helix</keyword>
<dbReference type="InterPro" id="IPR029962">
    <property type="entry name" value="TBL"/>
</dbReference>
<comment type="subcellular location">
    <subcellularLocation>
        <location evidence="1">Membrane</location>
        <topology evidence="1">Single-pass membrane protein</topology>
    </subcellularLocation>
</comment>
<feature type="compositionally biased region" description="Low complexity" evidence="7">
    <location>
        <begin position="89"/>
        <end position="98"/>
    </location>
</feature>
<dbReference type="EMBL" id="JAYKXN010000004">
    <property type="protein sequence ID" value="KAK7292785.1"/>
    <property type="molecule type" value="Genomic_DNA"/>
</dbReference>
<keyword evidence="6" id="KW-0472">Membrane</keyword>
<keyword evidence="11" id="KW-1185">Reference proteome</keyword>
<gene>
    <name evidence="10" type="ORF">RJT34_15638</name>
</gene>
<dbReference type="GO" id="GO:0016413">
    <property type="term" value="F:O-acetyltransferase activity"/>
    <property type="evidence" value="ECO:0007669"/>
    <property type="project" value="InterPro"/>
</dbReference>
<evidence type="ECO:0000256" key="6">
    <source>
        <dbReference type="ARBA" id="ARBA00023136"/>
    </source>
</evidence>
<protein>
    <recommendedName>
        <fullName evidence="12">Trichome birefringence-like N-terminal domain-containing protein</fullName>
    </recommendedName>
</protein>
<dbReference type="InterPro" id="IPR026057">
    <property type="entry name" value="TBL_C"/>
</dbReference>
<evidence type="ECO:0008006" key="12">
    <source>
        <dbReference type="Google" id="ProtNLM"/>
    </source>
</evidence>
<evidence type="ECO:0000259" key="9">
    <source>
        <dbReference type="Pfam" id="PF14416"/>
    </source>
</evidence>
<evidence type="ECO:0000256" key="1">
    <source>
        <dbReference type="ARBA" id="ARBA00004167"/>
    </source>
</evidence>
<evidence type="ECO:0000256" key="7">
    <source>
        <dbReference type="SAM" id="MobiDB-lite"/>
    </source>
</evidence>
<evidence type="ECO:0000256" key="3">
    <source>
        <dbReference type="ARBA" id="ARBA00022692"/>
    </source>
</evidence>
<evidence type="ECO:0000259" key="8">
    <source>
        <dbReference type="Pfam" id="PF13839"/>
    </source>
</evidence>
<dbReference type="AlphaFoldDB" id="A0AAN9J5T4"/>
<feature type="domain" description="Trichome birefringence-like C-terminal" evidence="8">
    <location>
        <begin position="174"/>
        <end position="465"/>
    </location>
</feature>
<sequence>MCYTVASLFLIPPLSPFILRDSASETEMVKRIRSDSGPISLQKHNHVCVKFAASFFLVGLAVRLLLWDSFSLTSVVETPPPLAEEKAQSPVSSSTPEVEPSHSDEFSGINQTHISENVAEKCDLFVGEWIPDQSGPVYTNESCPVIEPHQNCMKNGRPDSGYLYWRWSPRDCELPRFNPNKFLKLMRNKSMSFIGDSISRNHVQSLLCILSKVEPAIEVYHDKEYRSKIWKFPSHNFTLSVIWTPFLVKAAIFEDMNGVTSSETQLYLDTLDKQWTNQYKNFDYVIIGGGKWFLKTAIYHENSTVTGCHYCHGNNITELGFDYAYRKVLHEVFNFFTNSNHKATVLFRTTTPDHFENGEWFSGGYCNRTVPFKEGQIQMVDVDSIMRGIELEEFEKAASLGSDKGVSLKLLDTTLLSLLRPDGHPGPYRKYHPFAKDKNDKVQNDCLHWCLPGPIDSWNDIIMEMIVNA</sequence>
<dbReference type="PANTHER" id="PTHR32285">
    <property type="entry name" value="PROTEIN TRICHOME BIREFRINGENCE-LIKE 9-RELATED"/>
    <property type="match status" value="1"/>
</dbReference>
<reference evidence="10 11" key="1">
    <citation type="submission" date="2024-01" db="EMBL/GenBank/DDBJ databases">
        <title>The genomes of 5 underutilized Papilionoideae crops provide insights into root nodulation and disease resistance.</title>
        <authorList>
            <person name="Yuan L."/>
        </authorList>
    </citation>
    <scope>NUCLEOTIDE SEQUENCE [LARGE SCALE GENOMIC DNA]</scope>
    <source>
        <strain evidence="10">LY-2023</strain>
        <tissue evidence="10">Leaf</tissue>
    </source>
</reference>
<dbReference type="Pfam" id="PF13839">
    <property type="entry name" value="PC-Esterase"/>
    <property type="match status" value="1"/>
</dbReference>
<evidence type="ECO:0000313" key="11">
    <source>
        <dbReference type="Proteomes" id="UP001359559"/>
    </source>
</evidence>
<dbReference type="GO" id="GO:0005794">
    <property type="term" value="C:Golgi apparatus"/>
    <property type="evidence" value="ECO:0007669"/>
    <property type="project" value="TreeGrafter"/>
</dbReference>
<comment type="similarity">
    <text evidence="2">Belongs to the PC-esterase family. TBL subfamily.</text>
</comment>
<feature type="region of interest" description="Disordered" evidence="7">
    <location>
        <begin position="81"/>
        <end position="106"/>
    </location>
</feature>
<organism evidence="10 11">
    <name type="scientific">Clitoria ternatea</name>
    <name type="common">Butterfly pea</name>
    <dbReference type="NCBI Taxonomy" id="43366"/>
    <lineage>
        <taxon>Eukaryota</taxon>
        <taxon>Viridiplantae</taxon>
        <taxon>Streptophyta</taxon>
        <taxon>Embryophyta</taxon>
        <taxon>Tracheophyta</taxon>
        <taxon>Spermatophyta</taxon>
        <taxon>Magnoliopsida</taxon>
        <taxon>eudicotyledons</taxon>
        <taxon>Gunneridae</taxon>
        <taxon>Pentapetalae</taxon>
        <taxon>rosids</taxon>
        <taxon>fabids</taxon>
        <taxon>Fabales</taxon>
        <taxon>Fabaceae</taxon>
        <taxon>Papilionoideae</taxon>
        <taxon>50 kb inversion clade</taxon>
        <taxon>NPAAA clade</taxon>
        <taxon>indigoferoid/millettioid clade</taxon>
        <taxon>Phaseoleae</taxon>
        <taxon>Clitoria</taxon>
    </lineage>
</organism>
<keyword evidence="4" id="KW-0735">Signal-anchor</keyword>
<evidence type="ECO:0000256" key="2">
    <source>
        <dbReference type="ARBA" id="ARBA00007727"/>
    </source>
</evidence>
<proteinExistence type="inferred from homology"/>
<dbReference type="GO" id="GO:0016020">
    <property type="term" value="C:membrane"/>
    <property type="evidence" value="ECO:0007669"/>
    <property type="project" value="UniProtKB-SubCell"/>
</dbReference>